<name>A0A517PCT7_9PLAN</name>
<dbReference type="PROSITE" id="PS51257">
    <property type="entry name" value="PROKAR_LIPOPROTEIN"/>
    <property type="match status" value="1"/>
</dbReference>
<sequence length="175" mass="18128">MTARTALPLALLCLAFGCSPDLEPEPVPAPSPAETRPADPLPADPLPRPTEANPTPGEAVPAADDDVVVATWNSGPLFSVADAQARSDDFAALAALAADVRPDVLLLDEITSLEVARTVAEALGLPTGPEHVVVSDFNPNDLAQYSSFELAILSRFPLTNAVVFDRGPEGGARPG</sequence>
<reference evidence="2 3" key="1">
    <citation type="submission" date="2019-02" db="EMBL/GenBank/DDBJ databases">
        <title>Deep-cultivation of Planctomycetes and their phenomic and genomic characterization uncovers novel biology.</title>
        <authorList>
            <person name="Wiegand S."/>
            <person name="Jogler M."/>
            <person name="Boedeker C."/>
            <person name="Pinto D."/>
            <person name="Vollmers J."/>
            <person name="Rivas-Marin E."/>
            <person name="Kohn T."/>
            <person name="Peeters S.H."/>
            <person name="Heuer A."/>
            <person name="Rast P."/>
            <person name="Oberbeckmann S."/>
            <person name="Bunk B."/>
            <person name="Jeske O."/>
            <person name="Meyerdierks A."/>
            <person name="Storesund J.E."/>
            <person name="Kallscheuer N."/>
            <person name="Luecker S."/>
            <person name="Lage O.M."/>
            <person name="Pohl T."/>
            <person name="Merkel B.J."/>
            <person name="Hornburger P."/>
            <person name="Mueller R.-W."/>
            <person name="Bruemmer F."/>
            <person name="Labrenz M."/>
            <person name="Spormann A.M."/>
            <person name="Op den Camp H."/>
            <person name="Overmann J."/>
            <person name="Amann R."/>
            <person name="Jetten M.S.M."/>
            <person name="Mascher T."/>
            <person name="Medema M.H."/>
            <person name="Devos D.P."/>
            <person name="Kaster A.-K."/>
            <person name="Ovreas L."/>
            <person name="Rohde M."/>
            <person name="Galperin M.Y."/>
            <person name="Jogler C."/>
        </authorList>
    </citation>
    <scope>NUCLEOTIDE SEQUENCE [LARGE SCALE GENOMIC DNA]</scope>
    <source>
        <strain evidence="2 3">CA12</strain>
    </source>
</reference>
<dbReference type="KEGG" id="acaf:CA12_33020"/>
<dbReference type="EMBL" id="CP036265">
    <property type="protein sequence ID" value="QDT17190.1"/>
    <property type="molecule type" value="Genomic_DNA"/>
</dbReference>
<dbReference type="OrthoDB" id="5447300at2"/>
<organism evidence="2 3">
    <name type="scientific">Alienimonas californiensis</name>
    <dbReference type="NCBI Taxonomy" id="2527989"/>
    <lineage>
        <taxon>Bacteria</taxon>
        <taxon>Pseudomonadati</taxon>
        <taxon>Planctomycetota</taxon>
        <taxon>Planctomycetia</taxon>
        <taxon>Planctomycetales</taxon>
        <taxon>Planctomycetaceae</taxon>
        <taxon>Alienimonas</taxon>
    </lineage>
</organism>
<evidence type="ECO:0000313" key="2">
    <source>
        <dbReference type="EMBL" id="QDT17190.1"/>
    </source>
</evidence>
<dbReference type="RefSeq" id="WP_145360085.1">
    <property type="nucleotide sequence ID" value="NZ_CP036265.1"/>
</dbReference>
<protein>
    <recommendedName>
        <fullName evidence="4">Endonuclease/exonuclease/phosphatase domain-containing protein</fullName>
    </recommendedName>
</protein>
<accession>A0A517PCT7</accession>
<feature type="region of interest" description="Disordered" evidence="1">
    <location>
        <begin position="23"/>
        <end position="61"/>
    </location>
</feature>
<proteinExistence type="predicted"/>
<gene>
    <name evidence="2" type="ORF">CA12_33020</name>
</gene>
<keyword evidence="3" id="KW-1185">Reference proteome</keyword>
<evidence type="ECO:0008006" key="4">
    <source>
        <dbReference type="Google" id="ProtNLM"/>
    </source>
</evidence>
<feature type="compositionally biased region" description="Pro residues" evidence="1">
    <location>
        <begin position="39"/>
        <end position="48"/>
    </location>
</feature>
<dbReference type="InterPro" id="IPR036691">
    <property type="entry name" value="Endo/exonu/phosph_ase_sf"/>
</dbReference>
<dbReference type="Gene3D" id="3.60.10.10">
    <property type="entry name" value="Endonuclease/exonuclease/phosphatase"/>
    <property type="match status" value="1"/>
</dbReference>
<evidence type="ECO:0000256" key="1">
    <source>
        <dbReference type="SAM" id="MobiDB-lite"/>
    </source>
</evidence>
<evidence type="ECO:0000313" key="3">
    <source>
        <dbReference type="Proteomes" id="UP000318741"/>
    </source>
</evidence>
<dbReference type="Proteomes" id="UP000318741">
    <property type="component" value="Chromosome"/>
</dbReference>
<dbReference type="SUPFAM" id="SSF56219">
    <property type="entry name" value="DNase I-like"/>
    <property type="match status" value="1"/>
</dbReference>
<dbReference type="AlphaFoldDB" id="A0A517PCT7"/>